<dbReference type="Pfam" id="PF08281">
    <property type="entry name" value="Sigma70_r4_2"/>
    <property type="match status" value="1"/>
</dbReference>
<dbReference type="InterPro" id="IPR013324">
    <property type="entry name" value="RNA_pol_sigma_r3/r4-like"/>
</dbReference>
<dbReference type="GO" id="GO:0003677">
    <property type="term" value="F:DNA binding"/>
    <property type="evidence" value="ECO:0007669"/>
    <property type="project" value="UniProtKB-KW"/>
</dbReference>
<evidence type="ECO:0000259" key="7">
    <source>
        <dbReference type="Pfam" id="PF08281"/>
    </source>
</evidence>
<dbReference type="InterPro" id="IPR014284">
    <property type="entry name" value="RNA_pol_sigma-70_dom"/>
</dbReference>
<dbReference type="Gene3D" id="1.10.10.10">
    <property type="entry name" value="Winged helix-like DNA-binding domain superfamily/Winged helix DNA-binding domain"/>
    <property type="match status" value="1"/>
</dbReference>
<keyword evidence="4" id="KW-0238">DNA-binding</keyword>
<accession>A0A317CGM2</accession>
<dbReference type="PANTHER" id="PTHR43133">
    <property type="entry name" value="RNA POLYMERASE ECF-TYPE SIGMA FACTO"/>
    <property type="match status" value="1"/>
</dbReference>
<name>A0A317CGM2_9GAMM</name>
<dbReference type="InterPro" id="IPR007627">
    <property type="entry name" value="RNA_pol_sigma70_r2"/>
</dbReference>
<comment type="similarity">
    <text evidence="1">Belongs to the sigma-70 factor family. ECF subfamily.</text>
</comment>
<dbReference type="OrthoDB" id="9797134at2"/>
<reference evidence="8 9" key="1">
    <citation type="submission" date="2018-05" db="EMBL/GenBank/DDBJ databases">
        <title>Leucothrix arctica sp. nov., isolated from Arctic seawater.</title>
        <authorList>
            <person name="Choi A."/>
            <person name="Baek K."/>
        </authorList>
    </citation>
    <scope>NUCLEOTIDE SEQUENCE [LARGE SCALE GENOMIC DNA]</scope>
    <source>
        <strain evidence="8 9">IMCC9719</strain>
    </source>
</reference>
<dbReference type="GO" id="GO:0006352">
    <property type="term" value="P:DNA-templated transcription initiation"/>
    <property type="evidence" value="ECO:0007669"/>
    <property type="project" value="InterPro"/>
</dbReference>
<dbReference type="InterPro" id="IPR039425">
    <property type="entry name" value="RNA_pol_sigma-70-like"/>
</dbReference>
<proteinExistence type="inferred from homology"/>
<dbReference type="AlphaFoldDB" id="A0A317CGM2"/>
<organism evidence="8 9">
    <name type="scientific">Leucothrix arctica</name>
    <dbReference type="NCBI Taxonomy" id="1481894"/>
    <lineage>
        <taxon>Bacteria</taxon>
        <taxon>Pseudomonadati</taxon>
        <taxon>Pseudomonadota</taxon>
        <taxon>Gammaproteobacteria</taxon>
        <taxon>Thiotrichales</taxon>
        <taxon>Thiotrichaceae</taxon>
        <taxon>Leucothrix</taxon>
    </lineage>
</organism>
<dbReference type="InterPro" id="IPR013249">
    <property type="entry name" value="RNA_pol_sigma70_r4_t2"/>
</dbReference>
<keyword evidence="2" id="KW-0805">Transcription regulation</keyword>
<dbReference type="SUPFAM" id="SSF88659">
    <property type="entry name" value="Sigma3 and sigma4 domains of RNA polymerase sigma factors"/>
    <property type="match status" value="1"/>
</dbReference>
<feature type="domain" description="RNA polymerase sigma factor 70 region 4 type 2" evidence="7">
    <location>
        <begin position="98"/>
        <end position="150"/>
    </location>
</feature>
<feature type="domain" description="RNA polymerase sigma-70 region 2" evidence="6">
    <location>
        <begin position="7"/>
        <end position="66"/>
    </location>
</feature>
<evidence type="ECO:0000256" key="3">
    <source>
        <dbReference type="ARBA" id="ARBA00023082"/>
    </source>
</evidence>
<evidence type="ECO:0000313" key="8">
    <source>
        <dbReference type="EMBL" id="PWQ97537.1"/>
    </source>
</evidence>
<keyword evidence="5" id="KW-0804">Transcription</keyword>
<sequence>MLDKKQLNQLYRFAISLTHQDDQAYDLLQSCVEKYLKQKHREIANPMAYMKQTIRNEFIDQTRKQRFQFELRPEVIESIDYEQSQQETSLEDLHIQQEEVESLLCTLLPDERELLYLWAVVEYTIDEIAILKQVPRGTLSSKLHRLKKRIQLQQSSDNVLHLKVKS</sequence>
<dbReference type="EMBL" id="QGKL01000019">
    <property type="protein sequence ID" value="PWQ97537.1"/>
    <property type="molecule type" value="Genomic_DNA"/>
</dbReference>
<dbReference type="PANTHER" id="PTHR43133:SF8">
    <property type="entry name" value="RNA POLYMERASE SIGMA FACTOR HI_1459-RELATED"/>
    <property type="match status" value="1"/>
</dbReference>
<comment type="caution">
    <text evidence="8">The sequence shown here is derived from an EMBL/GenBank/DDBJ whole genome shotgun (WGS) entry which is preliminary data.</text>
</comment>
<evidence type="ECO:0000256" key="1">
    <source>
        <dbReference type="ARBA" id="ARBA00010641"/>
    </source>
</evidence>
<evidence type="ECO:0000256" key="4">
    <source>
        <dbReference type="ARBA" id="ARBA00023125"/>
    </source>
</evidence>
<dbReference type="SUPFAM" id="SSF88946">
    <property type="entry name" value="Sigma2 domain of RNA polymerase sigma factors"/>
    <property type="match status" value="1"/>
</dbReference>
<dbReference type="Proteomes" id="UP000245506">
    <property type="component" value="Unassembled WGS sequence"/>
</dbReference>
<dbReference type="InterPro" id="IPR036388">
    <property type="entry name" value="WH-like_DNA-bd_sf"/>
</dbReference>
<evidence type="ECO:0000259" key="6">
    <source>
        <dbReference type="Pfam" id="PF04542"/>
    </source>
</evidence>
<dbReference type="NCBIfam" id="TIGR02937">
    <property type="entry name" value="sigma70-ECF"/>
    <property type="match status" value="1"/>
</dbReference>
<keyword evidence="3" id="KW-0731">Sigma factor</keyword>
<evidence type="ECO:0000256" key="2">
    <source>
        <dbReference type="ARBA" id="ARBA00023015"/>
    </source>
</evidence>
<protein>
    <submittedName>
        <fullName evidence="8">RNA polymerase subunit sigma-24</fullName>
    </submittedName>
</protein>
<dbReference type="Gene3D" id="1.10.1740.10">
    <property type="match status" value="1"/>
</dbReference>
<evidence type="ECO:0000256" key="5">
    <source>
        <dbReference type="ARBA" id="ARBA00023163"/>
    </source>
</evidence>
<gene>
    <name evidence="8" type="ORF">DKT75_06345</name>
</gene>
<dbReference type="InterPro" id="IPR013325">
    <property type="entry name" value="RNA_pol_sigma_r2"/>
</dbReference>
<keyword evidence="9" id="KW-1185">Reference proteome</keyword>
<dbReference type="Pfam" id="PF04542">
    <property type="entry name" value="Sigma70_r2"/>
    <property type="match status" value="1"/>
</dbReference>
<evidence type="ECO:0000313" key="9">
    <source>
        <dbReference type="Proteomes" id="UP000245506"/>
    </source>
</evidence>
<dbReference type="RefSeq" id="WP_109822579.1">
    <property type="nucleotide sequence ID" value="NZ_QGKL01000019.1"/>
</dbReference>
<dbReference type="GO" id="GO:0016987">
    <property type="term" value="F:sigma factor activity"/>
    <property type="evidence" value="ECO:0007669"/>
    <property type="project" value="UniProtKB-KW"/>
</dbReference>